<reference evidence="1 2" key="1">
    <citation type="journal article" date="2012" name="Genome Biol.">
        <title>Sequencing three crocodilian genomes to illuminate the evolution of archosaurs and amniotes.</title>
        <authorList>
            <person name="St John J.A."/>
            <person name="Braun E.L."/>
            <person name="Isberg S.R."/>
            <person name="Miles L.G."/>
            <person name="Chong A.Y."/>
            <person name="Gongora J."/>
            <person name="Dalzell P."/>
            <person name="Moran C."/>
            <person name="Bed'hom B."/>
            <person name="Abzhanov A."/>
            <person name="Burgess S.C."/>
            <person name="Cooksey A.M."/>
            <person name="Castoe T.A."/>
            <person name="Crawford N.G."/>
            <person name="Densmore L.D."/>
            <person name="Drew J.C."/>
            <person name="Edwards S.V."/>
            <person name="Faircloth B.C."/>
            <person name="Fujita M.K."/>
            <person name="Greenwold M.J."/>
            <person name="Hoffmann F.G."/>
            <person name="Howard J.M."/>
            <person name="Iguchi T."/>
            <person name="Janes D.E."/>
            <person name="Khan S.Y."/>
            <person name="Kohno S."/>
            <person name="de Koning A.J."/>
            <person name="Lance S.L."/>
            <person name="McCarthy F.M."/>
            <person name="McCormack J.E."/>
            <person name="Merchant M.E."/>
            <person name="Peterson D.G."/>
            <person name="Pollock D.D."/>
            <person name="Pourmand N."/>
            <person name="Raney B.J."/>
            <person name="Roessler K.A."/>
            <person name="Sanford J.R."/>
            <person name="Sawyer R.H."/>
            <person name="Schmidt C.J."/>
            <person name="Triplett E.W."/>
            <person name="Tuberville T.D."/>
            <person name="Venegas-Anaya M."/>
            <person name="Howard J.T."/>
            <person name="Jarvis E.D."/>
            <person name="Guillette L.J.Jr."/>
            <person name="Glenn T.C."/>
            <person name="Green R.E."/>
            <person name="Ray D.A."/>
        </authorList>
    </citation>
    <scope>NUCLEOTIDE SEQUENCE [LARGE SCALE GENOMIC DNA]</scope>
    <source>
        <strain evidence="1">KSC_2009_1</strain>
    </source>
</reference>
<name>A0A151N496_ALLMI</name>
<gene>
    <name evidence="1" type="ORF">Y1Q_0022730</name>
</gene>
<comment type="caution">
    <text evidence="1">The sequence shown here is derived from an EMBL/GenBank/DDBJ whole genome shotgun (WGS) entry which is preliminary data.</text>
</comment>
<sequence length="78" mass="9120">MSGCRDRGSAVRLDSMNRVTCHRQKANPTSMHFNLIPRAQVAPRRSSPCQQNVTLKPFWKQQRVICLQRFVPFQRFFG</sequence>
<proteinExistence type="predicted"/>
<keyword evidence="2" id="KW-1185">Reference proteome</keyword>
<evidence type="ECO:0000313" key="1">
    <source>
        <dbReference type="EMBL" id="KYO31610.1"/>
    </source>
</evidence>
<evidence type="ECO:0000313" key="2">
    <source>
        <dbReference type="Proteomes" id="UP000050525"/>
    </source>
</evidence>
<accession>A0A151N496</accession>
<dbReference type="EMBL" id="AKHW03004053">
    <property type="protein sequence ID" value="KYO31610.1"/>
    <property type="molecule type" value="Genomic_DNA"/>
</dbReference>
<organism evidence="1 2">
    <name type="scientific">Alligator mississippiensis</name>
    <name type="common">American alligator</name>
    <dbReference type="NCBI Taxonomy" id="8496"/>
    <lineage>
        <taxon>Eukaryota</taxon>
        <taxon>Metazoa</taxon>
        <taxon>Chordata</taxon>
        <taxon>Craniata</taxon>
        <taxon>Vertebrata</taxon>
        <taxon>Euteleostomi</taxon>
        <taxon>Archelosauria</taxon>
        <taxon>Archosauria</taxon>
        <taxon>Crocodylia</taxon>
        <taxon>Alligatoridae</taxon>
        <taxon>Alligatorinae</taxon>
        <taxon>Alligator</taxon>
    </lineage>
</organism>
<protein>
    <submittedName>
        <fullName evidence="1">Uncharacterized protein</fullName>
    </submittedName>
</protein>
<dbReference type="Proteomes" id="UP000050525">
    <property type="component" value="Unassembled WGS sequence"/>
</dbReference>
<dbReference type="AlphaFoldDB" id="A0A151N496"/>